<gene>
    <name evidence="6" type="ORF">ABS361_16440</name>
</gene>
<dbReference type="RefSeq" id="WP_407048754.1">
    <property type="nucleotide sequence ID" value="NZ_CP158568.1"/>
</dbReference>
<reference evidence="6" key="1">
    <citation type="submission" date="2024-06" db="EMBL/GenBank/DDBJ databases">
        <title>Methylostella associata gen. nov., sp. nov., a novel Ancalomicrobiaceae-affiliated facultatively methylotrophic bacteria that feed on methanotrophs of the genus Methylococcus.</title>
        <authorList>
            <person name="Saltykova V."/>
            <person name="Danilova O.V."/>
            <person name="Oshkin I.Y."/>
            <person name="Belova S.E."/>
            <person name="Pimenov N.V."/>
            <person name="Dedysh S.N."/>
        </authorList>
    </citation>
    <scope>NUCLEOTIDE SEQUENCE</scope>
    <source>
        <strain evidence="6">S20</strain>
    </source>
</reference>
<accession>A0AAU7X6B6</accession>
<evidence type="ECO:0000256" key="5">
    <source>
        <dbReference type="SAM" id="Phobius"/>
    </source>
</evidence>
<feature type="transmembrane region" description="Helical" evidence="5">
    <location>
        <begin position="65"/>
        <end position="98"/>
    </location>
</feature>
<proteinExistence type="predicted"/>
<dbReference type="EMBL" id="CP158568">
    <property type="protein sequence ID" value="XBY43654.1"/>
    <property type="molecule type" value="Genomic_DNA"/>
</dbReference>
<dbReference type="NCBIfam" id="NF009407">
    <property type="entry name" value="PRK12768.1"/>
    <property type="match status" value="1"/>
</dbReference>
<keyword evidence="3 5" id="KW-1133">Transmembrane helix</keyword>
<organism evidence="6">
    <name type="scientific">Methyloraptor flagellatus</name>
    <dbReference type="NCBI Taxonomy" id="3162530"/>
    <lineage>
        <taxon>Bacteria</taxon>
        <taxon>Pseudomonadati</taxon>
        <taxon>Pseudomonadota</taxon>
        <taxon>Alphaproteobacteria</taxon>
        <taxon>Hyphomicrobiales</taxon>
        <taxon>Ancalomicrobiaceae</taxon>
        <taxon>Methyloraptor</taxon>
    </lineage>
</organism>
<keyword evidence="2 5" id="KW-0812">Transmembrane</keyword>
<name>A0AAU7X6B6_9HYPH</name>
<feature type="transmembrane region" description="Helical" evidence="5">
    <location>
        <begin position="134"/>
        <end position="158"/>
    </location>
</feature>
<evidence type="ECO:0000256" key="3">
    <source>
        <dbReference type="ARBA" id="ARBA00022989"/>
    </source>
</evidence>
<feature type="transmembrane region" description="Helical" evidence="5">
    <location>
        <begin position="21"/>
        <end position="45"/>
    </location>
</feature>
<comment type="subcellular location">
    <subcellularLocation>
        <location evidence="1">Membrane</location>
        <topology evidence="1">Multi-pass membrane protein</topology>
    </subcellularLocation>
</comment>
<evidence type="ECO:0000256" key="2">
    <source>
        <dbReference type="ARBA" id="ARBA00022692"/>
    </source>
</evidence>
<dbReference type="KEGG" id="mflg:ABS361_16440"/>
<evidence type="ECO:0000313" key="6">
    <source>
        <dbReference type="EMBL" id="XBY43654.1"/>
    </source>
</evidence>
<dbReference type="Pfam" id="PF07264">
    <property type="entry name" value="EI24"/>
    <property type="match status" value="1"/>
</dbReference>
<sequence length="198" mass="20750">MVIEAAVRSMGDVFTPPFRSVLLRSLAITFALLAAIWVLGTRSLAWLAGDYAASHPVGVPWYDTLVASAAGILSGAALVVGLSFLIAPITSIVAGLFLDSAAEAIERVTYPDDRPGIAMGVWEGIVQAIRFTGLVVLVNLLALLLLLIPGVNLIAFFAGNGYLLGREYFEFAAARYIGAGEARRLRIAHGAGCSSAGC</sequence>
<protein>
    <submittedName>
        <fullName evidence="6">Sulfate transporter family protein</fullName>
    </submittedName>
</protein>
<keyword evidence="4 5" id="KW-0472">Membrane</keyword>
<evidence type="ECO:0000256" key="4">
    <source>
        <dbReference type="ARBA" id="ARBA00023136"/>
    </source>
</evidence>
<dbReference type="InterPro" id="IPR059112">
    <property type="entry name" value="CysZ/EI24"/>
</dbReference>
<evidence type="ECO:0000256" key="1">
    <source>
        <dbReference type="ARBA" id="ARBA00004141"/>
    </source>
</evidence>
<dbReference type="AlphaFoldDB" id="A0AAU7X6B6"/>